<dbReference type="AlphaFoldDB" id="A0A8S4F5U0"/>
<dbReference type="PROSITE" id="PS51257">
    <property type="entry name" value="PROKAR_LIPOPROTEIN"/>
    <property type="match status" value="1"/>
</dbReference>
<evidence type="ECO:0000313" key="4">
    <source>
        <dbReference type="Proteomes" id="UP000653454"/>
    </source>
</evidence>
<comment type="caution">
    <text evidence="3">The sequence shown here is derived from an EMBL/GenBank/DDBJ whole genome shotgun (WGS) entry which is preliminary data.</text>
</comment>
<accession>A0A8S4F5U0</accession>
<reference evidence="3" key="1">
    <citation type="submission" date="2020-11" db="EMBL/GenBank/DDBJ databases">
        <authorList>
            <person name="Whiteford S."/>
        </authorList>
    </citation>
    <scope>NUCLEOTIDE SEQUENCE</scope>
</reference>
<keyword evidence="2" id="KW-0732">Signal</keyword>
<name>A0A8S4F5U0_PLUXY</name>
<evidence type="ECO:0000256" key="2">
    <source>
        <dbReference type="SAM" id="SignalP"/>
    </source>
</evidence>
<proteinExistence type="predicted"/>
<feature type="region of interest" description="Disordered" evidence="1">
    <location>
        <begin position="52"/>
        <end position="72"/>
    </location>
</feature>
<dbReference type="Proteomes" id="UP000653454">
    <property type="component" value="Unassembled WGS sequence"/>
</dbReference>
<feature type="signal peptide" evidence="2">
    <location>
        <begin position="1"/>
        <end position="24"/>
    </location>
</feature>
<organism evidence="3 4">
    <name type="scientific">Plutella xylostella</name>
    <name type="common">Diamondback moth</name>
    <name type="synonym">Plutella maculipennis</name>
    <dbReference type="NCBI Taxonomy" id="51655"/>
    <lineage>
        <taxon>Eukaryota</taxon>
        <taxon>Metazoa</taxon>
        <taxon>Ecdysozoa</taxon>
        <taxon>Arthropoda</taxon>
        <taxon>Hexapoda</taxon>
        <taxon>Insecta</taxon>
        <taxon>Pterygota</taxon>
        <taxon>Neoptera</taxon>
        <taxon>Endopterygota</taxon>
        <taxon>Lepidoptera</taxon>
        <taxon>Glossata</taxon>
        <taxon>Ditrysia</taxon>
        <taxon>Yponomeutoidea</taxon>
        <taxon>Plutellidae</taxon>
        <taxon>Plutella</taxon>
    </lineage>
</organism>
<evidence type="ECO:0000313" key="3">
    <source>
        <dbReference type="EMBL" id="CAG9123671.1"/>
    </source>
</evidence>
<keyword evidence="4" id="KW-1185">Reference proteome</keyword>
<evidence type="ECO:0000256" key="1">
    <source>
        <dbReference type="SAM" id="MobiDB-lite"/>
    </source>
</evidence>
<dbReference type="EMBL" id="CAJHNJ030000029">
    <property type="protein sequence ID" value="CAG9123671.1"/>
    <property type="molecule type" value="Genomic_DNA"/>
</dbReference>
<protein>
    <submittedName>
        <fullName evidence="3">(diamondback moth) hypothetical protein</fullName>
    </submittedName>
</protein>
<feature type="compositionally biased region" description="Gly residues" evidence="1">
    <location>
        <begin position="56"/>
        <end position="65"/>
    </location>
</feature>
<gene>
    <name evidence="3" type="ORF">PLXY2_LOCUS8040</name>
</gene>
<feature type="chain" id="PRO_5035761173" evidence="2">
    <location>
        <begin position="25"/>
        <end position="72"/>
    </location>
</feature>
<sequence length="72" mass="7492">MKLTWLSWVVVALACCLALATSAAAVTSAVAERAAPGDLAGPASRVVRSPQRWMGGRRGGSWRGRGGGRRRG</sequence>